<comment type="caution">
    <text evidence="9">The sequence shown here is derived from an EMBL/GenBank/DDBJ whole genome shotgun (WGS) entry which is preliminary data.</text>
</comment>
<organism evidence="9 10">
    <name type="scientific">Hydrogenophaga bisanensis</name>
    <dbReference type="NCBI Taxonomy" id="439611"/>
    <lineage>
        <taxon>Bacteria</taxon>
        <taxon>Pseudomonadati</taxon>
        <taxon>Pseudomonadota</taxon>
        <taxon>Betaproteobacteria</taxon>
        <taxon>Burkholderiales</taxon>
        <taxon>Comamonadaceae</taxon>
        <taxon>Hydrogenophaga</taxon>
    </lineage>
</organism>
<evidence type="ECO:0000259" key="8">
    <source>
        <dbReference type="Pfam" id="PF03458"/>
    </source>
</evidence>
<evidence type="ECO:0000313" key="9">
    <source>
        <dbReference type="EMBL" id="MFC7433240.1"/>
    </source>
</evidence>
<evidence type="ECO:0000256" key="7">
    <source>
        <dbReference type="SAM" id="Phobius"/>
    </source>
</evidence>
<dbReference type="PANTHER" id="PTHR30506">
    <property type="entry name" value="INNER MEMBRANE PROTEIN"/>
    <property type="match status" value="1"/>
</dbReference>
<gene>
    <name evidence="9" type="ORF">ACFQNJ_01805</name>
</gene>
<comment type="similarity">
    <text evidence="2">Belongs to the UPF0126 family.</text>
</comment>
<feature type="transmembrane region" description="Helical" evidence="7">
    <location>
        <begin position="6"/>
        <end position="24"/>
    </location>
</feature>
<evidence type="ECO:0000256" key="2">
    <source>
        <dbReference type="ARBA" id="ARBA00008193"/>
    </source>
</evidence>
<dbReference type="InterPro" id="IPR005115">
    <property type="entry name" value="Gly_transporter"/>
</dbReference>
<dbReference type="Proteomes" id="UP001596495">
    <property type="component" value="Unassembled WGS sequence"/>
</dbReference>
<feature type="domain" description="Glycine transporter" evidence="8">
    <location>
        <begin position="97"/>
        <end position="169"/>
    </location>
</feature>
<feature type="transmembrane region" description="Helical" evidence="7">
    <location>
        <begin position="123"/>
        <end position="143"/>
    </location>
</feature>
<keyword evidence="4 7" id="KW-0812">Transmembrane</keyword>
<keyword evidence="3" id="KW-1003">Cell membrane</keyword>
<dbReference type="RefSeq" id="WP_382253366.1">
    <property type="nucleotide sequence ID" value="NZ_JBHTBX010000001.1"/>
</dbReference>
<protein>
    <submittedName>
        <fullName evidence="9">Trimeric intracellular cation channel family protein</fullName>
    </submittedName>
</protein>
<keyword evidence="5 7" id="KW-1133">Transmembrane helix</keyword>
<accession>A0ABW2R4W6</accession>
<evidence type="ECO:0000256" key="1">
    <source>
        <dbReference type="ARBA" id="ARBA00004651"/>
    </source>
</evidence>
<proteinExistence type="inferred from homology"/>
<evidence type="ECO:0000256" key="4">
    <source>
        <dbReference type="ARBA" id="ARBA00022692"/>
    </source>
</evidence>
<keyword evidence="10" id="KW-1185">Reference proteome</keyword>
<dbReference type="PANTHER" id="PTHR30506:SF3">
    <property type="entry name" value="UPF0126 INNER MEMBRANE PROTEIN YADS-RELATED"/>
    <property type="match status" value="1"/>
</dbReference>
<feature type="domain" description="Glycine transporter" evidence="8">
    <location>
        <begin position="10"/>
        <end position="79"/>
    </location>
</feature>
<feature type="transmembrane region" description="Helical" evidence="7">
    <location>
        <begin position="67"/>
        <end position="85"/>
    </location>
</feature>
<evidence type="ECO:0000313" key="10">
    <source>
        <dbReference type="Proteomes" id="UP001596495"/>
    </source>
</evidence>
<feature type="transmembrane region" description="Helical" evidence="7">
    <location>
        <begin position="31"/>
        <end position="47"/>
    </location>
</feature>
<evidence type="ECO:0000256" key="6">
    <source>
        <dbReference type="ARBA" id="ARBA00023136"/>
    </source>
</evidence>
<evidence type="ECO:0000256" key="5">
    <source>
        <dbReference type="ARBA" id="ARBA00022989"/>
    </source>
</evidence>
<reference evidence="10" key="1">
    <citation type="journal article" date="2019" name="Int. J. Syst. Evol. Microbiol.">
        <title>The Global Catalogue of Microorganisms (GCM) 10K type strain sequencing project: providing services to taxonomists for standard genome sequencing and annotation.</title>
        <authorList>
            <consortium name="The Broad Institute Genomics Platform"/>
            <consortium name="The Broad Institute Genome Sequencing Center for Infectious Disease"/>
            <person name="Wu L."/>
            <person name="Ma J."/>
        </authorList>
    </citation>
    <scope>NUCLEOTIDE SEQUENCE [LARGE SCALE GENOMIC DNA]</scope>
    <source>
        <strain evidence="10">CCUG 54518</strain>
    </source>
</reference>
<sequence length="210" mass="22093">MKLTALLIAIEVGGTVAFAMSGLIEAMRKRMDVVGVFSVAFVSAFGGGTVRDLLLDRRPLFWVEHEAYLWLVLAMVITAPWWLRAALKDAGARLMEWADAFGLGLFAISGTSIALGAGMSPGVSVLMGATTAIVGGVARDVLCNEVPKVYQDHRPYALCAVAGSMVFLGLGGLGLGSELASLAGIAVATGSRLLAVAFDWQLPGWRLPQK</sequence>
<keyword evidence="6 7" id="KW-0472">Membrane</keyword>
<dbReference type="EMBL" id="JBHTBX010000001">
    <property type="protein sequence ID" value="MFC7433240.1"/>
    <property type="molecule type" value="Genomic_DNA"/>
</dbReference>
<evidence type="ECO:0000256" key="3">
    <source>
        <dbReference type="ARBA" id="ARBA00022475"/>
    </source>
</evidence>
<feature type="transmembrane region" description="Helical" evidence="7">
    <location>
        <begin position="155"/>
        <end position="173"/>
    </location>
</feature>
<comment type="subcellular location">
    <subcellularLocation>
        <location evidence="1">Cell membrane</location>
        <topology evidence="1">Multi-pass membrane protein</topology>
    </subcellularLocation>
</comment>
<dbReference type="Pfam" id="PF03458">
    <property type="entry name" value="Gly_transporter"/>
    <property type="match status" value="2"/>
</dbReference>
<feature type="transmembrane region" description="Helical" evidence="7">
    <location>
        <begin position="97"/>
        <end position="117"/>
    </location>
</feature>
<name>A0ABW2R4W6_9BURK</name>